<keyword evidence="3 9" id="KW-0808">Transferase</keyword>
<dbReference type="SUPFAM" id="SSF50729">
    <property type="entry name" value="PH domain-like"/>
    <property type="match status" value="1"/>
</dbReference>
<evidence type="ECO:0000256" key="4">
    <source>
        <dbReference type="ARBA" id="ARBA00022741"/>
    </source>
</evidence>
<evidence type="ECO:0000259" key="13">
    <source>
        <dbReference type="PROSITE" id="PS51285"/>
    </source>
</evidence>
<feature type="binding site" evidence="8">
    <location>
        <position position="182"/>
    </location>
    <ligand>
        <name>ATP</name>
        <dbReference type="ChEBI" id="CHEBI:30616"/>
    </ligand>
</feature>
<dbReference type="PRINTS" id="PR00717">
    <property type="entry name" value="GPCRKINASE"/>
</dbReference>
<evidence type="ECO:0000256" key="7">
    <source>
        <dbReference type="PIRSR" id="PIRSR600239-51"/>
    </source>
</evidence>
<evidence type="ECO:0000256" key="8">
    <source>
        <dbReference type="PROSITE-ProRule" id="PRU10141"/>
    </source>
</evidence>
<dbReference type="InterPro" id="IPR044926">
    <property type="entry name" value="RGS_subdomain_2"/>
</dbReference>
<dbReference type="GO" id="GO:0004674">
    <property type="term" value="F:protein serine/threonine kinase activity"/>
    <property type="evidence" value="ECO:0007669"/>
    <property type="project" value="UniProtKB-KW"/>
</dbReference>
<dbReference type="InterPro" id="IPR000239">
    <property type="entry name" value="GPCR_kinase"/>
</dbReference>
<comment type="similarity">
    <text evidence="1 9">Belongs to the protein kinase superfamily. AGC Ser/Thr protein kinase family. GPRK subfamily.</text>
</comment>
<proteinExistence type="inferred from homology"/>
<dbReference type="SUPFAM" id="SSF48097">
    <property type="entry name" value="Regulator of G-protein signaling, RGS"/>
    <property type="match status" value="1"/>
</dbReference>
<dbReference type="InterPro" id="IPR011009">
    <property type="entry name" value="Kinase-like_dom_sf"/>
</dbReference>
<protein>
    <recommendedName>
        <fullName evidence="9">G protein-coupled receptor kinase</fullName>
        <ecNumber evidence="9">2.7.11.-</ecNumber>
    </recommendedName>
</protein>
<evidence type="ECO:0000256" key="6">
    <source>
        <dbReference type="ARBA" id="ARBA00022840"/>
    </source>
</evidence>
<keyword evidence="14" id="KW-0675">Receptor</keyword>
<organism evidence="14 15">
    <name type="scientific">Cichlidogyrus casuarinus</name>
    <dbReference type="NCBI Taxonomy" id="1844966"/>
    <lineage>
        <taxon>Eukaryota</taxon>
        <taxon>Metazoa</taxon>
        <taxon>Spiralia</taxon>
        <taxon>Lophotrochozoa</taxon>
        <taxon>Platyhelminthes</taxon>
        <taxon>Monogenea</taxon>
        <taxon>Monopisthocotylea</taxon>
        <taxon>Dactylogyridea</taxon>
        <taxon>Ancyrocephalidae</taxon>
        <taxon>Cichlidogyrus</taxon>
    </lineage>
</organism>
<dbReference type="Pfam" id="PF00615">
    <property type="entry name" value="RGS"/>
    <property type="match status" value="1"/>
</dbReference>
<evidence type="ECO:0000259" key="11">
    <source>
        <dbReference type="PROSITE" id="PS50011"/>
    </source>
</evidence>
<dbReference type="PROSITE" id="PS51285">
    <property type="entry name" value="AGC_KINASE_CTER"/>
    <property type="match status" value="1"/>
</dbReference>
<dbReference type="InterPro" id="IPR008271">
    <property type="entry name" value="Ser/Thr_kinase_AS"/>
</dbReference>
<dbReference type="SMART" id="SM00220">
    <property type="entry name" value="S_TKc"/>
    <property type="match status" value="1"/>
</dbReference>
<feature type="active site" description="Proton acceptor" evidence="7">
    <location>
        <position position="280"/>
    </location>
</feature>
<evidence type="ECO:0000256" key="2">
    <source>
        <dbReference type="ARBA" id="ARBA00022527"/>
    </source>
</evidence>
<evidence type="ECO:0000259" key="12">
    <source>
        <dbReference type="PROSITE" id="PS50132"/>
    </source>
</evidence>
<keyword evidence="6 8" id="KW-0067">ATP-binding</keyword>
<dbReference type="Pfam" id="PF00069">
    <property type="entry name" value="Pkinase"/>
    <property type="match status" value="1"/>
</dbReference>
<dbReference type="InterPro" id="IPR000961">
    <property type="entry name" value="AGC-kinase_C"/>
</dbReference>
<dbReference type="Gene3D" id="3.30.200.20">
    <property type="entry name" value="Phosphorylase Kinase, domain 1"/>
    <property type="match status" value="1"/>
</dbReference>
<evidence type="ECO:0000256" key="5">
    <source>
        <dbReference type="ARBA" id="ARBA00022777"/>
    </source>
</evidence>
<dbReference type="InterPro" id="IPR000719">
    <property type="entry name" value="Prot_kinase_dom"/>
</dbReference>
<dbReference type="EC" id="2.7.11.-" evidence="9"/>
<accession>A0ABD2QII3</accession>
<dbReference type="EMBL" id="JBJKFK010000143">
    <property type="protein sequence ID" value="KAL3319353.1"/>
    <property type="molecule type" value="Genomic_DNA"/>
</dbReference>
<dbReference type="Gene3D" id="1.10.167.10">
    <property type="entry name" value="Regulator of G-protein Signalling 4, domain 2"/>
    <property type="match status" value="1"/>
</dbReference>
<dbReference type="AlphaFoldDB" id="A0ABD2QII3"/>
<feature type="domain" description="Protein kinase" evidence="11">
    <location>
        <begin position="153"/>
        <end position="439"/>
    </location>
</feature>
<evidence type="ECO:0000256" key="1">
    <source>
        <dbReference type="ARBA" id="ARBA00009793"/>
    </source>
</evidence>
<dbReference type="InterPro" id="IPR016137">
    <property type="entry name" value="RGS"/>
</dbReference>
<keyword evidence="15" id="KW-1185">Reference proteome</keyword>
<dbReference type="SUPFAM" id="SSF56112">
    <property type="entry name" value="Protein kinase-like (PK-like)"/>
    <property type="match status" value="1"/>
</dbReference>
<reference evidence="14 15" key="1">
    <citation type="submission" date="2024-11" db="EMBL/GenBank/DDBJ databases">
        <title>Adaptive evolution of stress response genes in parasites aligns with host niche diversity.</title>
        <authorList>
            <person name="Hahn C."/>
            <person name="Resl P."/>
        </authorList>
    </citation>
    <scope>NUCLEOTIDE SEQUENCE [LARGE SCALE GENOMIC DNA]</scope>
    <source>
        <strain evidence="14">EGGRZ-B1_66</strain>
        <tissue evidence="14">Body</tissue>
    </source>
</reference>
<name>A0ABD2QII3_9PLAT</name>
<feature type="domain" description="RGS" evidence="12">
    <location>
        <begin position="11"/>
        <end position="113"/>
    </location>
</feature>
<sequence length="628" mass="71735">MADLEAVLADVSYLLAMEKSKTLQSKPTKLINLPDSSLNSTEERIKEAKHIYNRFIMSDLLCQDHGYSRESVDFVQENLVKATKTGELAMDLFKPYVEEIRASLNKNYFDRFLLRQVPSYRLDFVLCNLSSQYTRFCQWKCYEYSMVLSLNDFSLLRIIGRGGFGEVYGCRKLDTGRMYAMKCLDKKRIKVKGSVRLVLNERSMLYRVSSGTECPFIVCMTYAFQTTEKLCFVLDLMSGGDLHYHLMQHSVFSEAEVRFYGTEILLGLEHMHRRSIVYRDLKPANILLDEWGHVRISDLGLACDFSRRLPTAGVGTHGYMAPEVLNKNVAYNNSADYFSYGCFLYKLVCGHSPFRQNKAKTKQEIDKLTLKLVRFFIDLPNDTKNYSARAMLGISTVEFPNEVSESFRDLVTNLLKQDAEVRLGCDQNGIDGIKNHSFFEDIDWKAVYAKRYAPPLIPPEGEVNAADAFEIGIFDDQDVQNIKLTSADQKQYENFQLIHAAASTVNSTTTSPTKNMEGSMSPANDTDRVGSPISHCSPVDLLLPINKCVINTWPIDLLVEWWLAPEAFGTGNNDCILEGELLRLCGPFMQNWSRRHIRLFPNRIELYHKTRDGIPLKTVEVSNVSQFY</sequence>
<feature type="region of interest" description="Disordered" evidence="10">
    <location>
        <begin position="506"/>
        <end position="528"/>
    </location>
</feature>
<dbReference type="PROSITE" id="PS50132">
    <property type="entry name" value="RGS"/>
    <property type="match status" value="1"/>
</dbReference>
<evidence type="ECO:0000313" key="14">
    <source>
        <dbReference type="EMBL" id="KAL3319353.1"/>
    </source>
</evidence>
<keyword evidence="5 9" id="KW-0418">Kinase</keyword>
<keyword evidence="4 8" id="KW-0547">Nucleotide-binding</keyword>
<dbReference type="PROSITE" id="PS00108">
    <property type="entry name" value="PROTEIN_KINASE_ST"/>
    <property type="match status" value="1"/>
</dbReference>
<feature type="domain" description="AGC-kinase C-terminal" evidence="13">
    <location>
        <begin position="440"/>
        <end position="507"/>
    </location>
</feature>
<dbReference type="InterPro" id="IPR017441">
    <property type="entry name" value="Protein_kinase_ATP_BS"/>
</dbReference>
<evidence type="ECO:0000256" key="3">
    <source>
        <dbReference type="ARBA" id="ARBA00022679"/>
    </source>
</evidence>
<feature type="compositionally biased region" description="Polar residues" evidence="10">
    <location>
        <begin position="514"/>
        <end position="524"/>
    </location>
</feature>
<evidence type="ECO:0000256" key="10">
    <source>
        <dbReference type="SAM" id="MobiDB-lite"/>
    </source>
</evidence>
<dbReference type="InterPro" id="IPR036305">
    <property type="entry name" value="RGS_sf"/>
</dbReference>
<dbReference type="Gene3D" id="1.10.510.10">
    <property type="entry name" value="Transferase(Phosphotransferase) domain 1"/>
    <property type="match status" value="1"/>
</dbReference>
<dbReference type="PROSITE" id="PS00107">
    <property type="entry name" value="PROTEIN_KINASE_ATP"/>
    <property type="match status" value="1"/>
</dbReference>
<dbReference type="PANTHER" id="PTHR24355:SF18">
    <property type="entry name" value="G PROTEIN-COUPLED RECEPTOR KINASE"/>
    <property type="match status" value="1"/>
</dbReference>
<evidence type="ECO:0000256" key="9">
    <source>
        <dbReference type="RuleBase" id="RU000308"/>
    </source>
</evidence>
<gene>
    <name evidence="14" type="primary">GPRK1</name>
    <name evidence="14" type="ORF">Ciccas_001975</name>
</gene>
<comment type="caution">
    <text evidence="14">The sequence shown here is derived from an EMBL/GenBank/DDBJ whole genome shotgun (WGS) entry which is preliminary data.</text>
</comment>
<evidence type="ECO:0000313" key="15">
    <source>
        <dbReference type="Proteomes" id="UP001626550"/>
    </source>
</evidence>
<keyword evidence="2 9" id="KW-0723">Serine/threonine-protein kinase</keyword>
<dbReference type="GO" id="GO:0005524">
    <property type="term" value="F:ATP binding"/>
    <property type="evidence" value="ECO:0007669"/>
    <property type="project" value="UniProtKB-UniRule"/>
</dbReference>
<dbReference type="PROSITE" id="PS50011">
    <property type="entry name" value="PROTEIN_KINASE_DOM"/>
    <property type="match status" value="1"/>
</dbReference>
<dbReference type="PANTHER" id="PTHR24355">
    <property type="entry name" value="G PROTEIN-COUPLED RECEPTOR KINASE/RIBOSOMAL PROTEIN S6 KINASE"/>
    <property type="match status" value="1"/>
</dbReference>
<dbReference type="Proteomes" id="UP001626550">
    <property type="component" value="Unassembled WGS sequence"/>
</dbReference>